<feature type="region of interest" description="Disordered" evidence="1">
    <location>
        <begin position="14"/>
        <end position="63"/>
    </location>
</feature>
<feature type="region of interest" description="Disordered" evidence="1">
    <location>
        <begin position="201"/>
        <end position="232"/>
    </location>
</feature>
<dbReference type="EMBL" id="KB445553">
    <property type="protein sequence ID" value="EMC98019.1"/>
    <property type="molecule type" value="Genomic_DNA"/>
</dbReference>
<organism evidence="2 3">
    <name type="scientific">Baudoinia panamericana (strain UAMH 10762)</name>
    <name type="common">Angels' share fungus</name>
    <name type="synonym">Baudoinia compniacensis (strain UAMH 10762)</name>
    <dbReference type="NCBI Taxonomy" id="717646"/>
    <lineage>
        <taxon>Eukaryota</taxon>
        <taxon>Fungi</taxon>
        <taxon>Dikarya</taxon>
        <taxon>Ascomycota</taxon>
        <taxon>Pezizomycotina</taxon>
        <taxon>Dothideomycetes</taxon>
        <taxon>Dothideomycetidae</taxon>
        <taxon>Mycosphaerellales</taxon>
        <taxon>Teratosphaeriaceae</taxon>
        <taxon>Baudoinia</taxon>
    </lineage>
</organism>
<evidence type="ECO:0000313" key="3">
    <source>
        <dbReference type="Proteomes" id="UP000011761"/>
    </source>
</evidence>
<protein>
    <submittedName>
        <fullName evidence="2">Uncharacterized protein</fullName>
    </submittedName>
</protein>
<name>M2NFL0_BAUPA</name>
<dbReference type="RefSeq" id="XP_007674854.1">
    <property type="nucleotide sequence ID" value="XM_007676664.1"/>
</dbReference>
<dbReference type="GeneID" id="19108208"/>
<sequence>MTGSMLQNIRNIAKENAAVHCTDPPPVSTPRPTSKLPIRSPVSDATNAQTHPQQANSGRRLQSHGRLAALTQSPPRASHMQRMSNIFKGTAPCQSRSESHPDSTTSESAQRLRADSAVSVAYQPTPVILTQEPFIAQHDNANASAQTSSSDEWTGDDIYLPRSARRRDRERRLAIKQHQTQQEQRRERISDAMSDQHIAKSHGDAKPVIPACPTTPPSSRSSRFQRLGGPWSAPPKRRCLGITQEHLKVI</sequence>
<keyword evidence="3" id="KW-1185">Reference proteome</keyword>
<accession>M2NFL0</accession>
<gene>
    <name evidence="2" type="ORF">BAUCODRAFT_129795</name>
</gene>
<dbReference type="AlphaFoldDB" id="M2NFL0"/>
<feature type="compositionally biased region" description="Polar residues" evidence="1">
    <location>
        <begin position="43"/>
        <end position="60"/>
    </location>
</feature>
<evidence type="ECO:0000313" key="2">
    <source>
        <dbReference type="EMBL" id="EMC98019.1"/>
    </source>
</evidence>
<feature type="region of interest" description="Disordered" evidence="1">
    <location>
        <begin position="141"/>
        <end position="165"/>
    </location>
</feature>
<proteinExistence type="predicted"/>
<feature type="compositionally biased region" description="Polar residues" evidence="1">
    <location>
        <begin position="92"/>
        <end position="109"/>
    </location>
</feature>
<dbReference type="Proteomes" id="UP000011761">
    <property type="component" value="Unassembled WGS sequence"/>
</dbReference>
<dbReference type="HOGENOM" id="CLU_1111202_0_0_1"/>
<evidence type="ECO:0000256" key="1">
    <source>
        <dbReference type="SAM" id="MobiDB-lite"/>
    </source>
</evidence>
<feature type="compositionally biased region" description="Polar residues" evidence="1">
    <location>
        <begin position="141"/>
        <end position="152"/>
    </location>
</feature>
<dbReference type="KEGG" id="bcom:BAUCODRAFT_129795"/>
<reference evidence="2 3" key="1">
    <citation type="journal article" date="2012" name="PLoS Pathog.">
        <title>Diverse lifestyles and strategies of plant pathogenesis encoded in the genomes of eighteen Dothideomycetes fungi.</title>
        <authorList>
            <person name="Ohm R.A."/>
            <person name="Feau N."/>
            <person name="Henrissat B."/>
            <person name="Schoch C.L."/>
            <person name="Horwitz B.A."/>
            <person name="Barry K.W."/>
            <person name="Condon B.J."/>
            <person name="Copeland A.C."/>
            <person name="Dhillon B."/>
            <person name="Glaser F."/>
            <person name="Hesse C.N."/>
            <person name="Kosti I."/>
            <person name="LaButti K."/>
            <person name="Lindquist E.A."/>
            <person name="Lucas S."/>
            <person name="Salamov A.A."/>
            <person name="Bradshaw R.E."/>
            <person name="Ciuffetti L."/>
            <person name="Hamelin R.C."/>
            <person name="Kema G.H.J."/>
            <person name="Lawrence C."/>
            <person name="Scott J.A."/>
            <person name="Spatafora J.W."/>
            <person name="Turgeon B.G."/>
            <person name="de Wit P.J.G.M."/>
            <person name="Zhong S."/>
            <person name="Goodwin S.B."/>
            <person name="Grigoriev I.V."/>
        </authorList>
    </citation>
    <scope>NUCLEOTIDE SEQUENCE [LARGE SCALE GENOMIC DNA]</scope>
    <source>
        <strain evidence="2 3">UAMH 10762</strain>
    </source>
</reference>
<feature type="region of interest" description="Disordered" evidence="1">
    <location>
        <begin position="90"/>
        <end position="112"/>
    </location>
</feature>